<comment type="domain">
    <text evidence="10">The Q motif is unique to and characteristic of the DEAD box family of RNA helicases and controls ATP binding and hydrolysis.</text>
</comment>
<evidence type="ECO:0000256" key="9">
    <source>
        <dbReference type="RuleBase" id="RU000492"/>
    </source>
</evidence>
<dbReference type="VEuPathDB" id="PlasmoDB:PY00830"/>
<dbReference type="CDD" id="cd18787">
    <property type="entry name" value="SF2_C_DEAD"/>
    <property type="match status" value="1"/>
</dbReference>
<dbReference type="PROSITE" id="PS51192">
    <property type="entry name" value="HELICASE_ATP_BIND_1"/>
    <property type="match status" value="1"/>
</dbReference>
<evidence type="ECO:0000256" key="6">
    <source>
        <dbReference type="ARBA" id="ARBA00024357"/>
    </source>
</evidence>
<dbReference type="PROSITE" id="PS00039">
    <property type="entry name" value="DEAD_ATP_HELICASE"/>
    <property type="match status" value="1"/>
</dbReference>
<reference evidence="15" key="2">
    <citation type="submission" date="2014-05" db="EMBL/GenBank/DDBJ databases">
        <authorList>
            <person name="Aslett A.Martin."/>
            <person name="De Silva Nishadi"/>
        </authorList>
    </citation>
    <scope>NUCLEOTIDE SEQUENCE</scope>
    <source>
        <strain evidence="15">YM</strain>
    </source>
</reference>
<reference evidence="16" key="4">
    <citation type="submission" date="2019-05" db="EMBL/GenBank/DDBJ databases">
        <authorList>
            <consortium name="Pathogen Informatics"/>
        </authorList>
    </citation>
    <scope>NUCLEOTIDE SEQUENCE</scope>
    <source>
        <strain evidence="16">17X</strain>
    </source>
</reference>
<feature type="compositionally biased region" description="Basic and acidic residues" evidence="11">
    <location>
        <begin position="92"/>
        <end position="121"/>
    </location>
</feature>
<keyword evidence="1 9" id="KW-0547">Nucleotide-binding</keyword>
<dbReference type="EMBL" id="LM993665">
    <property type="protein sequence ID" value="VTZ79584.1"/>
    <property type="molecule type" value="Genomic_DNA"/>
</dbReference>
<evidence type="ECO:0000256" key="8">
    <source>
        <dbReference type="PROSITE-ProRule" id="PRU00552"/>
    </source>
</evidence>
<comment type="catalytic activity">
    <reaction evidence="7 10">
        <text>ATP + H2O = ADP + phosphate + H(+)</text>
        <dbReference type="Rhea" id="RHEA:13065"/>
        <dbReference type="ChEBI" id="CHEBI:15377"/>
        <dbReference type="ChEBI" id="CHEBI:15378"/>
        <dbReference type="ChEBI" id="CHEBI:30616"/>
        <dbReference type="ChEBI" id="CHEBI:43474"/>
        <dbReference type="ChEBI" id="CHEBI:456216"/>
        <dbReference type="EC" id="3.6.4.13"/>
    </reaction>
</comment>
<dbReference type="InterPro" id="IPR025313">
    <property type="entry name" value="SPB4-like_CTE"/>
</dbReference>
<reference evidence="16" key="3">
    <citation type="submission" date="2014-05" db="EMBL/GenBank/DDBJ databases">
        <authorList>
            <person name="Aslett M.A."/>
            <person name="De Silva N."/>
        </authorList>
    </citation>
    <scope>NUCLEOTIDE SEQUENCE</scope>
    <source>
        <strain evidence="16">17X</strain>
    </source>
</reference>
<dbReference type="EMBL" id="LK934639">
    <property type="protein sequence ID" value="CDU18999.1"/>
    <property type="molecule type" value="Genomic_DNA"/>
</dbReference>
<dbReference type="Proteomes" id="UP000072874">
    <property type="component" value="Chromosome 11"/>
</dbReference>
<feature type="compositionally biased region" description="Basic and acidic residues" evidence="11">
    <location>
        <begin position="192"/>
        <end position="205"/>
    </location>
</feature>
<evidence type="ECO:0000313" key="18">
    <source>
        <dbReference type="Proteomes" id="UP000072904"/>
    </source>
</evidence>
<evidence type="ECO:0000313" key="16">
    <source>
        <dbReference type="EMBL" id="VTZ79584.1"/>
    </source>
</evidence>
<feature type="region of interest" description="Disordered" evidence="11">
    <location>
        <begin position="1"/>
        <end position="205"/>
    </location>
</feature>
<dbReference type="Proteomes" id="UP000072904">
    <property type="component" value="Chromosome 11"/>
</dbReference>
<feature type="compositionally biased region" description="Acidic residues" evidence="11">
    <location>
        <begin position="71"/>
        <end position="91"/>
    </location>
</feature>
<dbReference type="InterPro" id="IPR027417">
    <property type="entry name" value="P-loop_NTPase"/>
</dbReference>
<dbReference type="PROSITE" id="PS51194">
    <property type="entry name" value="HELICASE_CTER"/>
    <property type="match status" value="1"/>
</dbReference>
<dbReference type="VEuPathDB" id="PlasmoDB:Py17XNL_001105706"/>
<dbReference type="OrthoDB" id="10259640at2759"/>
<dbReference type="GO" id="GO:0003724">
    <property type="term" value="F:RNA helicase activity"/>
    <property type="evidence" value="ECO:0007669"/>
    <property type="project" value="UniProtKB-EC"/>
</dbReference>
<evidence type="ECO:0000256" key="2">
    <source>
        <dbReference type="ARBA" id="ARBA00022801"/>
    </source>
</evidence>
<keyword evidence="4 9" id="KW-0067">ATP-binding</keyword>
<dbReference type="GO" id="GO:0005524">
    <property type="term" value="F:ATP binding"/>
    <property type="evidence" value="ECO:0007669"/>
    <property type="project" value="UniProtKB-UniRule"/>
</dbReference>
<dbReference type="PROSITE" id="PS51195">
    <property type="entry name" value="Q_MOTIF"/>
    <property type="match status" value="1"/>
</dbReference>
<comment type="similarity">
    <text evidence="6">Belongs to the DEAD box helicase family. DDX18/HAS1 subfamily.</text>
</comment>
<dbReference type="GeneID" id="3792587"/>
<comment type="function">
    <text evidence="10">RNA helicase.</text>
</comment>
<keyword evidence="5 10" id="KW-0694">RNA-binding</keyword>
<dbReference type="VEuPathDB" id="PlasmoDB:PY17X_1131100"/>
<evidence type="ECO:0000313" key="15">
    <source>
        <dbReference type="EMBL" id="CDU18999.1"/>
    </source>
</evidence>
<dbReference type="EC" id="3.6.4.13" evidence="10"/>
<evidence type="ECO:0000313" key="17">
    <source>
        <dbReference type="Proteomes" id="UP000072874"/>
    </source>
</evidence>
<protein>
    <recommendedName>
        <fullName evidence="10">ATP-dependent RNA helicase</fullName>
        <ecNumber evidence="10">3.6.4.13</ecNumber>
    </recommendedName>
</protein>
<dbReference type="KEGG" id="pyo:PY17X_1131100"/>
<dbReference type="OMA" id="LMEFHSQ"/>
<dbReference type="Gene3D" id="3.40.50.300">
    <property type="entry name" value="P-loop containing nucleotide triphosphate hydrolases"/>
    <property type="match status" value="2"/>
</dbReference>
<dbReference type="InterPro" id="IPR014014">
    <property type="entry name" value="RNA_helicase_DEAD_Q_motif"/>
</dbReference>
<evidence type="ECO:0000256" key="1">
    <source>
        <dbReference type="ARBA" id="ARBA00022741"/>
    </source>
</evidence>
<evidence type="ECO:0000259" key="12">
    <source>
        <dbReference type="PROSITE" id="PS51192"/>
    </source>
</evidence>
<feature type="domain" description="Helicase C-terminal" evidence="13">
    <location>
        <begin position="444"/>
        <end position="604"/>
    </location>
</feature>
<proteinExistence type="inferred from homology"/>
<evidence type="ECO:0000256" key="5">
    <source>
        <dbReference type="ARBA" id="ARBA00022884"/>
    </source>
</evidence>
<dbReference type="GO" id="GO:0016787">
    <property type="term" value="F:hydrolase activity"/>
    <property type="evidence" value="ECO:0007669"/>
    <property type="project" value="UniProtKB-KW"/>
</dbReference>
<dbReference type="RefSeq" id="XP_022812440.1">
    <property type="nucleotide sequence ID" value="XM_022956553.1"/>
</dbReference>
<dbReference type="AlphaFoldDB" id="A0A078KCE2"/>
<sequence length="680" mass="77850">MHSSKEKICHKEDGPSTNVDNAENENDVDNAENEKNKNNELDVDNAEDAENAENENDVDNTENEKNKNNELDAENAENENNELDVDNAENAEDGKETKKRSRQNDDKDINDLGPKKIKQTDISEEDNQNGMEEKCDKLNIIDQNEMQTKGEDDQTEIQTKGEDDQNEMQTKGEDDQNEMQTKGEGDQNEMQTKGEDDKNGEGEKSINYKNCAISNKKSEKENFYSEQKFEDLDICDALKKGLKELNFITLTEIQSKCIPHFLNGKDILGAAKTGSGKTLAFLVPSIHILYNIKFLPKNGTGVLIISPTRELCLQIYQVCTDLCKYIPQTNGIIIGGVSRNEEKKKFIHGINILIATPGRLLDHMQNTKEFNYKNLVCLIIDEADRLLQIGFEEEINLIVKRLPKKRQTALFSATQTTKVESLIRLSLQKPIFIEVTTKIATVERLQQGYALVDEDKRFLLLFTFLKRNTSKKIMVFFNNCMSVQFYNDLLNYIDIPTFCIHGKKKQNQRLKSFNEFSAAKNAILLCTNVAARGLDIPNVNYIIQYDPPDDSKEYIHRVGRTCRGNDSAGSAIIFLMKHELKFLNYLKFYNIPVNQFSYDQKKLINIQSQMESIVTKNFHLHKMAREAFKSYLNGYVTYALKDVFDINNLNLMLTSKNFGLDTPPKVDLNLKFNVKKKKFK</sequence>
<feature type="compositionally biased region" description="Acidic residues" evidence="11">
    <location>
        <begin position="22"/>
        <end position="31"/>
    </location>
</feature>
<dbReference type="Pfam" id="PF00270">
    <property type="entry name" value="DEAD"/>
    <property type="match status" value="1"/>
</dbReference>
<reference evidence="17 18" key="1">
    <citation type="journal article" date="2014" name="BMC Biol.">
        <title>A comprehensive evaluation of rodent malaria parasite genomes and gene expression.</title>
        <authorList>
            <person name="Otto T.D."/>
            <person name="Bohme U."/>
            <person name="Jackson A.P."/>
            <person name="Hunt M."/>
            <person name="Franke-Fayard B."/>
            <person name="Hoeijmakers W.A."/>
            <person name="Religa A.A."/>
            <person name="Robertson L."/>
            <person name="Sanders M."/>
            <person name="Ogun S.A."/>
            <person name="Cunningham D."/>
            <person name="Erhart A."/>
            <person name="Billker O."/>
            <person name="Khan S.M."/>
            <person name="Stunnenberg H.G."/>
            <person name="Langhorne J."/>
            <person name="Holder A.A."/>
            <person name="Waters A.P."/>
            <person name="Newbold C.I."/>
            <person name="Pain A."/>
            <person name="Berriman M."/>
            <person name="Janse C.J."/>
        </authorList>
    </citation>
    <scope>NUCLEOTIDE SEQUENCE [LARGE SCALE GENOMIC DNA]</scope>
    <source>
        <strain evidence="16 17">17X</strain>
        <strain evidence="15 18">YM</strain>
    </source>
</reference>
<feature type="compositionally biased region" description="Acidic residues" evidence="11">
    <location>
        <begin position="41"/>
        <end position="61"/>
    </location>
</feature>
<gene>
    <name evidence="16" type="ORF">PY17X_1131100</name>
    <name evidence="15" type="ORF">PYYM_1132000</name>
</gene>
<dbReference type="Pfam" id="PF13959">
    <property type="entry name" value="CTE_SPB4"/>
    <property type="match status" value="1"/>
</dbReference>
<dbReference type="InterPro" id="IPR000629">
    <property type="entry name" value="RNA-helicase_DEAD-box_CS"/>
</dbReference>
<evidence type="ECO:0000256" key="10">
    <source>
        <dbReference type="RuleBase" id="RU365068"/>
    </source>
</evidence>
<evidence type="ECO:0000259" key="13">
    <source>
        <dbReference type="PROSITE" id="PS51194"/>
    </source>
</evidence>
<evidence type="ECO:0000259" key="14">
    <source>
        <dbReference type="PROSITE" id="PS51195"/>
    </source>
</evidence>
<dbReference type="SMART" id="SM01178">
    <property type="entry name" value="DUF4217"/>
    <property type="match status" value="1"/>
</dbReference>
<evidence type="ECO:0000256" key="3">
    <source>
        <dbReference type="ARBA" id="ARBA00022806"/>
    </source>
</evidence>
<dbReference type="SUPFAM" id="SSF52540">
    <property type="entry name" value="P-loop containing nucleoside triphosphate hydrolases"/>
    <property type="match status" value="2"/>
</dbReference>
<keyword evidence="3 9" id="KW-0347">Helicase</keyword>
<dbReference type="SMART" id="SM00490">
    <property type="entry name" value="HELICc"/>
    <property type="match status" value="1"/>
</dbReference>
<dbReference type="InterPro" id="IPR011545">
    <property type="entry name" value="DEAD/DEAH_box_helicase_dom"/>
</dbReference>
<feature type="short sequence motif" description="Q motif" evidence="8">
    <location>
        <begin position="227"/>
        <end position="255"/>
    </location>
</feature>
<evidence type="ECO:0000256" key="4">
    <source>
        <dbReference type="ARBA" id="ARBA00022840"/>
    </source>
</evidence>
<dbReference type="Pfam" id="PF00271">
    <property type="entry name" value="Helicase_C"/>
    <property type="match status" value="1"/>
</dbReference>
<feature type="domain" description="Helicase ATP-binding" evidence="12">
    <location>
        <begin position="258"/>
        <end position="433"/>
    </location>
</feature>
<dbReference type="FunFam" id="3.40.50.300:FF:002173">
    <property type="entry name" value="RNA helicase"/>
    <property type="match status" value="1"/>
</dbReference>
<dbReference type="FunFam" id="3.40.50.300:FF:000379">
    <property type="entry name" value="RNA helicase"/>
    <property type="match status" value="1"/>
</dbReference>
<accession>A0A078KCE2</accession>
<feature type="compositionally biased region" description="Basic and acidic residues" evidence="11">
    <location>
        <begin position="1"/>
        <end position="14"/>
    </location>
</feature>
<keyword evidence="2 9" id="KW-0378">Hydrolase</keyword>
<dbReference type="GO" id="GO:0003723">
    <property type="term" value="F:RNA binding"/>
    <property type="evidence" value="ECO:0007669"/>
    <property type="project" value="UniProtKB-UniRule"/>
</dbReference>
<feature type="domain" description="DEAD-box RNA helicase Q" evidence="14">
    <location>
        <begin position="227"/>
        <end position="255"/>
    </location>
</feature>
<dbReference type="InterPro" id="IPR001650">
    <property type="entry name" value="Helicase_C-like"/>
</dbReference>
<organism evidence="15 18">
    <name type="scientific">Plasmodium yoelii</name>
    <dbReference type="NCBI Taxonomy" id="5861"/>
    <lineage>
        <taxon>Eukaryota</taxon>
        <taxon>Sar</taxon>
        <taxon>Alveolata</taxon>
        <taxon>Apicomplexa</taxon>
        <taxon>Aconoidasida</taxon>
        <taxon>Haemosporida</taxon>
        <taxon>Plasmodiidae</taxon>
        <taxon>Plasmodium</taxon>
        <taxon>Plasmodium (Vinckeia)</taxon>
    </lineage>
</organism>
<dbReference type="PANTHER" id="PTHR24031">
    <property type="entry name" value="RNA HELICASE"/>
    <property type="match status" value="1"/>
</dbReference>
<evidence type="ECO:0000256" key="11">
    <source>
        <dbReference type="SAM" id="MobiDB-lite"/>
    </source>
</evidence>
<dbReference type="SMART" id="SM00487">
    <property type="entry name" value="DEXDc"/>
    <property type="match status" value="1"/>
</dbReference>
<dbReference type="VEuPathDB" id="PlasmoDB:PYYM_1132000"/>
<dbReference type="InterPro" id="IPR014001">
    <property type="entry name" value="Helicase_ATP-bd"/>
</dbReference>
<name>A0A078KCE2_PLAYE</name>
<evidence type="ECO:0000256" key="7">
    <source>
        <dbReference type="ARBA" id="ARBA00047984"/>
    </source>
</evidence>